<dbReference type="InterPro" id="IPR001867">
    <property type="entry name" value="OmpR/PhoB-type_DNA-bd"/>
</dbReference>
<feature type="modified residue" description="4-aspartylphosphate" evidence="6">
    <location>
        <position position="62"/>
    </location>
</feature>
<accession>A0AAJ6CV92</accession>
<dbReference type="SMART" id="SM00862">
    <property type="entry name" value="Trans_reg_C"/>
    <property type="match status" value="1"/>
</dbReference>
<dbReference type="GO" id="GO:0000156">
    <property type="term" value="F:phosphorelay response regulator activity"/>
    <property type="evidence" value="ECO:0007669"/>
    <property type="project" value="TreeGrafter"/>
</dbReference>
<dbReference type="AlphaFoldDB" id="A0AAJ6CV92"/>
<sequence>MVSQAKNDPGGSKILVVDDEESLADMLATALRFAGYEVGSEPTGLDALQSIKDAPPDLVILDVNLPDIDGFEVCRRIRNDGFRAPVIFLTARDSTDDLRTGFGGGGDDYLTKPFSLEELTLRIEAILRRTHNEEDENHLICGNLKLDEDLHQVFVEEREIELSPTEFKLLRYLMLNQGHVLSKTQILDYVWEYDFEGNDAVVETYVSYLRKKLGSEAADLIRTVRGTGYVLRKADS</sequence>
<keyword evidence="1 6" id="KW-0597">Phosphoprotein</keyword>
<evidence type="ECO:0000313" key="11">
    <source>
        <dbReference type="EMBL" id="WFG39665.1"/>
    </source>
</evidence>
<keyword evidence="4 7" id="KW-0238">DNA-binding</keyword>
<feature type="domain" description="OmpR/PhoB-type" evidence="9">
    <location>
        <begin position="136"/>
        <end position="233"/>
    </location>
</feature>
<dbReference type="Gene3D" id="3.40.50.2300">
    <property type="match status" value="1"/>
</dbReference>
<keyword evidence="5" id="KW-0804">Transcription</keyword>
<evidence type="ECO:0000313" key="13">
    <source>
        <dbReference type="Proteomes" id="UP001321249"/>
    </source>
</evidence>
<evidence type="ECO:0000256" key="2">
    <source>
        <dbReference type="ARBA" id="ARBA00023012"/>
    </source>
</evidence>
<dbReference type="Proteomes" id="UP001219901">
    <property type="component" value="Chromosome"/>
</dbReference>
<dbReference type="InterPro" id="IPR011006">
    <property type="entry name" value="CheY-like_superfamily"/>
</dbReference>
<dbReference type="EMBL" id="CP046147">
    <property type="protein sequence ID" value="WFG39665.1"/>
    <property type="molecule type" value="Genomic_DNA"/>
</dbReference>
<dbReference type="InterPro" id="IPR039420">
    <property type="entry name" value="WalR-like"/>
</dbReference>
<keyword evidence="2" id="KW-0902">Two-component regulatory system</keyword>
<dbReference type="Pfam" id="PF00072">
    <property type="entry name" value="Response_reg"/>
    <property type="match status" value="1"/>
</dbReference>
<evidence type="ECO:0000313" key="12">
    <source>
        <dbReference type="Proteomes" id="UP001219901"/>
    </source>
</evidence>
<dbReference type="SUPFAM" id="SSF52172">
    <property type="entry name" value="CheY-like"/>
    <property type="match status" value="1"/>
</dbReference>
<reference evidence="12 13" key="1">
    <citation type="submission" date="2019-11" db="EMBL/GenBank/DDBJ databases">
        <authorList>
            <person name="Cho J.-C."/>
        </authorList>
    </citation>
    <scope>NUCLEOTIDE SEQUENCE [LARGE SCALE GENOMIC DNA]</scope>
    <source>
        <strain evidence="11 12">JH1073</strain>
        <strain evidence="10 13">JH702</strain>
    </source>
</reference>
<dbReference type="GO" id="GO:0005829">
    <property type="term" value="C:cytosol"/>
    <property type="evidence" value="ECO:0007669"/>
    <property type="project" value="TreeGrafter"/>
</dbReference>
<evidence type="ECO:0000259" key="8">
    <source>
        <dbReference type="PROSITE" id="PS50110"/>
    </source>
</evidence>
<reference evidence="11" key="2">
    <citation type="journal article" date="2023" name="Nat. Commun.">
        <title>Cultivation of marine bacteria of the SAR202 clade.</title>
        <authorList>
            <person name="Lim Y."/>
            <person name="Seo J.H."/>
            <person name="Giovannoni S.J."/>
            <person name="Kang I."/>
            <person name="Cho J.C."/>
        </authorList>
    </citation>
    <scope>NUCLEOTIDE SEQUENCE</scope>
    <source>
        <strain evidence="11">JH1073</strain>
    </source>
</reference>
<evidence type="ECO:0000256" key="7">
    <source>
        <dbReference type="PROSITE-ProRule" id="PRU01091"/>
    </source>
</evidence>
<evidence type="ECO:0000256" key="4">
    <source>
        <dbReference type="ARBA" id="ARBA00023125"/>
    </source>
</evidence>
<feature type="DNA-binding region" description="OmpR/PhoB-type" evidence="7">
    <location>
        <begin position="136"/>
        <end position="233"/>
    </location>
</feature>
<dbReference type="GO" id="GO:0000976">
    <property type="term" value="F:transcription cis-regulatory region binding"/>
    <property type="evidence" value="ECO:0007669"/>
    <property type="project" value="TreeGrafter"/>
</dbReference>
<dbReference type="GO" id="GO:0032993">
    <property type="term" value="C:protein-DNA complex"/>
    <property type="evidence" value="ECO:0007669"/>
    <property type="project" value="TreeGrafter"/>
</dbReference>
<evidence type="ECO:0000313" key="10">
    <source>
        <dbReference type="EMBL" id="MDG0865586.1"/>
    </source>
</evidence>
<dbReference type="PANTHER" id="PTHR48111:SF28">
    <property type="entry name" value="TRANSCRIPTIONAL REGULATORY PROTEIN TCRX-RELATED"/>
    <property type="match status" value="1"/>
</dbReference>
<evidence type="ECO:0000256" key="1">
    <source>
        <dbReference type="ARBA" id="ARBA00022553"/>
    </source>
</evidence>
<protein>
    <submittedName>
        <fullName evidence="11">Response regulator</fullName>
    </submittedName>
</protein>
<dbReference type="CDD" id="cd00383">
    <property type="entry name" value="trans_reg_C"/>
    <property type="match status" value="1"/>
</dbReference>
<keyword evidence="3" id="KW-0805">Transcription regulation</keyword>
<evidence type="ECO:0000256" key="5">
    <source>
        <dbReference type="ARBA" id="ARBA00023163"/>
    </source>
</evidence>
<evidence type="ECO:0000259" key="9">
    <source>
        <dbReference type="PROSITE" id="PS51755"/>
    </source>
</evidence>
<evidence type="ECO:0000256" key="6">
    <source>
        <dbReference type="PROSITE-ProRule" id="PRU00169"/>
    </source>
</evidence>
<dbReference type="Pfam" id="PF00486">
    <property type="entry name" value="Trans_reg_C"/>
    <property type="match status" value="1"/>
</dbReference>
<reference evidence="12" key="3">
    <citation type="submission" date="2023-06" db="EMBL/GenBank/DDBJ databases">
        <title>Pangenomics reveal diversification of enzyme families and niche specialization in globally abundant SAR202 bacteria.</title>
        <authorList>
            <person name="Saw J.H.W."/>
        </authorList>
    </citation>
    <scope>NUCLEOTIDE SEQUENCE [LARGE SCALE GENOMIC DNA]</scope>
    <source>
        <strain evidence="12">JH1073</strain>
    </source>
</reference>
<feature type="domain" description="Response regulatory" evidence="8">
    <location>
        <begin position="13"/>
        <end position="127"/>
    </location>
</feature>
<dbReference type="GO" id="GO:0006355">
    <property type="term" value="P:regulation of DNA-templated transcription"/>
    <property type="evidence" value="ECO:0007669"/>
    <property type="project" value="InterPro"/>
</dbReference>
<dbReference type="Gene3D" id="1.10.10.10">
    <property type="entry name" value="Winged helix-like DNA-binding domain superfamily/Winged helix DNA-binding domain"/>
    <property type="match status" value="1"/>
</dbReference>
<dbReference type="PROSITE" id="PS51755">
    <property type="entry name" value="OMPR_PHOB"/>
    <property type="match status" value="1"/>
</dbReference>
<dbReference type="SMART" id="SM00448">
    <property type="entry name" value="REC"/>
    <property type="match status" value="1"/>
</dbReference>
<dbReference type="InterPro" id="IPR001789">
    <property type="entry name" value="Sig_transdc_resp-reg_receiver"/>
</dbReference>
<evidence type="ECO:0000256" key="3">
    <source>
        <dbReference type="ARBA" id="ARBA00023015"/>
    </source>
</evidence>
<keyword evidence="12" id="KW-1185">Reference proteome</keyword>
<gene>
    <name evidence="10" type="ORF">GKO46_00680</name>
    <name evidence="11" type="ORF">GKO48_08545</name>
</gene>
<dbReference type="EMBL" id="WMBE01000001">
    <property type="protein sequence ID" value="MDG0865586.1"/>
    <property type="molecule type" value="Genomic_DNA"/>
</dbReference>
<organism evidence="11 12">
    <name type="scientific">Candidatus Lucifugimonas marina</name>
    <dbReference type="NCBI Taxonomy" id="3038979"/>
    <lineage>
        <taxon>Bacteria</taxon>
        <taxon>Bacillati</taxon>
        <taxon>Chloroflexota</taxon>
        <taxon>Dehalococcoidia</taxon>
        <taxon>SAR202 cluster</taxon>
        <taxon>Candidatus Lucifugimonadales</taxon>
        <taxon>Candidatus Lucifugimonadaceae</taxon>
        <taxon>Candidatus Lucifugimonas</taxon>
    </lineage>
</organism>
<dbReference type="Proteomes" id="UP001321249">
    <property type="component" value="Unassembled WGS sequence"/>
</dbReference>
<proteinExistence type="predicted"/>
<name>A0AAJ6CV92_9CHLR</name>
<dbReference type="RefSeq" id="WP_342823600.1">
    <property type="nucleotide sequence ID" value="NZ_CP046146.1"/>
</dbReference>
<dbReference type="FunFam" id="1.10.10.10:FF:000005">
    <property type="entry name" value="Two-component system response regulator"/>
    <property type="match status" value="1"/>
</dbReference>
<dbReference type="InterPro" id="IPR036388">
    <property type="entry name" value="WH-like_DNA-bd_sf"/>
</dbReference>
<dbReference type="PANTHER" id="PTHR48111">
    <property type="entry name" value="REGULATOR OF RPOS"/>
    <property type="match status" value="1"/>
</dbReference>
<dbReference type="Gene3D" id="6.10.250.690">
    <property type="match status" value="1"/>
</dbReference>
<dbReference type="PROSITE" id="PS50110">
    <property type="entry name" value="RESPONSE_REGULATORY"/>
    <property type="match status" value="1"/>
</dbReference>
<dbReference type="FunFam" id="3.40.50.2300:FF:000001">
    <property type="entry name" value="DNA-binding response regulator PhoB"/>
    <property type="match status" value="1"/>
</dbReference>